<dbReference type="InterPro" id="IPR001611">
    <property type="entry name" value="Leu-rich_rpt"/>
</dbReference>
<dbReference type="PANTHER" id="PTHR48051">
    <property type="match status" value="1"/>
</dbReference>
<dbReference type="PANTHER" id="PTHR48051:SF1">
    <property type="entry name" value="RAS SUPPRESSOR PROTEIN 1"/>
    <property type="match status" value="1"/>
</dbReference>
<dbReference type="GO" id="GO:0005737">
    <property type="term" value="C:cytoplasm"/>
    <property type="evidence" value="ECO:0007669"/>
    <property type="project" value="TreeGrafter"/>
</dbReference>
<sequence length="441" mass="48598">MVHVRRNSPLLSNPLTYIPPSVGDLAHIVVLDSELSQTNPTQRTFKRSVTVPVMPYQQASFLDSDTTRKRFKAGSASLVRTATAAIHSDDAPESKGDIKLFLSNNRIRSLPLELFAVSGLTVLSLRSNRVSVMPSQVARLTNLRELSIPFNRLRWLPAEMLGMQPMTLTATSNEWVQPPASPDSMENAKPSAQSRRAHNEPTRTHVAPTTVQFAIPPLTEYCLRTLCTPIAEVERQQQKGKGTVLELVYLVPFTSADRLPPHILRTLRACVPEAVATPAEEPSPSKRARHTLRPLARYTHAHAHVPSPESTADVEEPGLSVCPSPVHRTEDGGWVGGRVPVYIRHAEERFTWEREIAGTDVKAECSGAGVPVRWRGCLRGCLDFLDPSASEADIDDGVPMVEDPAQQTELVLADESGATALDVQIVHFSSHPLEYDDEDFE</sequence>
<dbReference type="eggNOG" id="ENOG502SCN3">
    <property type="taxonomic scope" value="Eukaryota"/>
</dbReference>
<dbReference type="InParanoid" id="S8EQZ4"/>
<evidence type="ECO:0000256" key="3">
    <source>
        <dbReference type="SAM" id="MobiDB-lite"/>
    </source>
</evidence>
<dbReference type="Pfam" id="PF13855">
    <property type="entry name" value="LRR_8"/>
    <property type="match status" value="1"/>
</dbReference>
<dbReference type="OrthoDB" id="660555at2759"/>
<dbReference type="HOGENOM" id="CLU_023474_0_0_1"/>
<keyword evidence="2" id="KW-0677">Repeat</keyword>
<accession>S8EQZ4</accession>
<evidence type="ECO:0000256" key="1">
    <source>
        <dbReference type="ARBA" id="ARBA00022614"/>
    </source>
</evidence>
<dbReference type="Proteomes" id="UP000015241">
    <property type="component" value="Unassembled WGS sequence"/>
</dbReference>
<dbReference type="Gene3D" id="3.80.10.10">
    <property type="entry name" value="Ribonuclease Inhibitor"/>
    <property type="match status" value="1"/>
</dbReference>
<feature type="region of interest" description="Disordered" evidence="3">
    <location>
        <begin position="174"/>
        <end position="204"/>
    </location>
</feature>
<protein>
    <submittedName>
        <fullName evidence="4">Uncharacterized protein</fullName>
    </submittedName>
</protein>
<dbReference type="STRING" id="743788.S8EQZ4"/>
<keyword evidence="5" id="KW-1185">Reference proteome</keyword>
<reference evidence="4 5" key="1">
    <citation type="journal article" date="2012" name="Science">
        <title>The Paleozoic origin of enzymatic lignin decomposition reconstructed from 31 fungal genomes.</title>
        <authorList>
            <person name="Floudas D."/>
            <person name="Binder M."/>
            <person name="Riley R."/>
            <person name="Barry K."/>
            <person name="Blanchette R.A."/>
            <person name="Henrissat B."/>
            <person name="Martinez A.T."/>
            <person name="Otillar R."/>
            <person name="Spatafora J.W."/>
            <person name="Yadav J.S."/>
            <person name="Aerts A."/>
            <person name="Benoit I."/>
            <person name="Boyd A."/>
            <person name="Carlson A."/>
            <person name="Copeland A."/>
            <person name="Coutinho P.M."/>
            <person name="de Vries R.P."/>
            <person name="Ferreira P."/>
            <person name="Findley K."/>
            <person name="Foster B."/>
            <person name="Gaskell J."/>
            <person name="Glotzer D."/>
            <person name="Gorecki P."/>
            <person name="Heitman J."/>
            <person name="Hesse C."/>
            <person name="Hori C."/>
            <person name="Igarashi K."/>
            <person name="Jurgens J.A."/>
            <person name="Kallen N."/>
            <person name="Kersten P."/>
            <person name="Kohler A."/>
            <person name="Kuees U."/>
            <person name="Kumar T.K.A."/>
            <person name="Kuo A."/>
            <person name="LaButti K."/>
            <person name="Larrondo L.F."/>
            <person name="Lindquist E."/>
            <person name="Ling A."/>
            <person name="Lombard V."/>
            <person name="Lucas S."/>
            <person name="Lundell T."/>
            <person name="Martin R."/>
            <person name="McLaughlin D.J."/>
            <person name="Morgenstern I."/>
            <person name="Morin E."/>
            <person name="Murat C."/>
            <person name="Nagy L.G."/>
            <person name="Nolan M."/>
            <person name="Ohm R.A."/>
            <person name="Patyshakuliyeva A."/>
            <person name="Rokas A."/>
            <person name="Ruiz-Duenas F.J."/>
            <person name="Sabat G."/>
            <person name="Salamov A."/>
            <person name="Samejima M."/>
            <person name="Schmutz J."/>
            <person name="Slot J.C."/>
            <person name="St John F."/>
            <person name="Stenlid J."/>
            <person name="Sun H."/>
            <person name="Sun S."/>
            <person name="Syed K."/>
            <person name="Tsang A."/>
            <person name="Wiebenga A."/>
            <person name="Young D."/>
            <person name="Pisabarro A."/>
            <person name="Eastwood D.C."/>
            <person name="Martin F."/>
            <person name="Cullen D."/>
            <person name="Grigoriev I.V."/>
            <person name="Hibbett D.S."/>
        </authorList>
    </citation>
    <scope>NUCLEOTIDE SEQUENCE</scope>
    <source>
        <strain evidence="5">FP-58527</strain>
    </source>
</reference>
<gene>
    <name evidence="4" type="ORF">FOMPIDRAFT_1155197</name>
</gene>
<evidence type="ECO:0000313" key="5">
    <source>
        <dbReference type="Proteomes" id="UP000015241"/>
    </source>
</evidence>
<name>S8EQZ4_FOMSC</name>
<keyword evidence="1" id="KW-0433">Leucine-rich repeat</keyword>
<evidence type="ECO:0000256" key="2">
    <source>
        <dbReference type="ARBA" id="ARBA00022737"/>
    </source>
</evidence>
<dbReference type="InterPro" id="IPR032675">
    <property type="entry name" value="LRR_dom_sf"/>
</dbReference>
<dbReference type="SUPFAM" id="SSF52058">
    <property type="entry name" value="L domain-like"/>
    <property type="match status" value="1"/>
</dbReference>
<organism evidence="4 5">
    <name type="scientific">Fomitopsis schrenkii</name>
    <name type="common">Brown rot fungus</name>
    <dbReference type="NCBI Taxonomy" id="2126942"/>
    <lineage>
        <taxon>Eukaryota</taxon>
        <taxon>Fungi</taxon>
        <taxon>Dikarya</taxon>
        <taxon>Basidiomycota</taxon>
        <taxon>Agaricomycotina</taxon>
        <taxon>Agaricomycetes</taxon>
        <taxon>Polyporales</taxon>
        <taxon>Fomitopsis</taxon>
    </lineage>
</organism>
<dbReference type="AlphaFoldDB" id="S8EQZ4"/>
<dbReference type="EMBL" id="KE504123">
    <property type="protein sequence ID" value="EPT05429.1"/>
    <property type="molecule type" value="Genomic_DNA"/>
</dbReference>
<dbReference type="InterPro" id="IPR050216">
    <property type="entry name" value="LRR_domain-containing"/>
</dbReference>
<proteinExistence type="predicted"/>
<evidence type="ECO:0000313" key="4">
    <source>
        <dbReference type="EMBL" id="EPT05429.1"/>
    </source>
</evidence>